<feature type="transmembrane region" description="Helical" evidence="1">
    <location>
        <begin position="177"/>
        <end position="194"/>
    </location>
</feature>
<dbReference type="SMART" id="SM00014">
    <property type="entry name" value="acidPPc"/>
    <property type="match status" value="1"/>
</dbReference>
<keyword evidence="1" id="KW-0472">Membrane</keyword>
<dbReference type="EMBL" id="JAHLFK010000064">
    <property type="protein sequence ID" value="MBU3830467.1"/>
    <property type="molecule type" value="Genomic_DNA"/>
</dbReference>
<keyword evidence="1" id="KW-0812">Transmembrane</keyword>
<evidence type="ECO:0000313" key="4">
    <source>
        <dbReference type="Proteomes" id="UP000824180"/>
    </source>
</evidence>
<dbReference type="Proteomes" id="UP000824180">
    <property type="component" value="Unassembled WGS sequence"/>
</dbReference>
<proteinExistence type="predicted"/>
<reference evidence="3" key="1">
    <citation type="journal article" date="2021" name="PeerJ">
        <title>Extensive microbial diversity within the chicken gut microbiome revealed by metagenomics and culture.</title>
        <authorList>
            <person name="Gilroy R."/>
            <person name="Ravi A."/>
            <person name="Getino M."/>
            <person name="Pursley I."/>
            <person name="Horton D.L."/>
            <person name="Alikhan N.F."/>
            <person name="Baker D."/>
            <person name="Gharbi K."/>
            <person name="Hall N."/>
            <person name="Watson M."/>
            <person name="Adriaenssens E.M."/>
            <person name="Foster-Nyarko E."/>
            <person name="Jarju S."/>
            <person name="Secka A."/>
            <person name="Antonio M."/>
            <person name="Oren A."/>
            <person name="Chaudhuri R.R."/>
            <person name="La Ragione R."/>
            <person name="Hildebrand F."/>
            <person name="Pallen M.J."/>
        </authorList>
    </citation>
    <scope>NUCLEOTIDE SEQUENCE</scope>
    <source>
        <strain evidence="3">876</strain>
    </source>
</reference>
<reference evidence="3" key="2">
    <citation type="submission" date="2021-04" db="EMBL/GenBank/DDBJ databases">
        <authorList>
            <person name="Gilroy R."/>
        </authorList>
    </citation>
    <scope>NUCLEOTIDE SEQUENCE</scope>
    <source>
        <strain evidence="3">876</strain>
    </source>
</reference>
<feature type="transmembrane region" description="Helical" evidence="1">
    <location>
        <begin position="85"/>
        <end position="106"/>
    </location>
</feature>
<accession>A0A9E2KVU1</accession>
<dbReference type="Pfam" id="PF01569">
    <property type="entry name" value="PAP2"/>
    <property type="match status" value="1"/>
</dbReference>
<dbReference type="PANTHER" id="PTHR14969:SF13">
    <property type="entry name" value="AT30094P"/>
    <property type="match status" value="1"/>
</dbReference>
<gene>
    <name evidence="3" type="ORF">H9843_06210</name>
</gene>
<dbReference type="SUPFAM" id="SSF48317">
    <property type="entry name" value="Acid phosphatase/Vanadium-dependent haloperoxidase"/>
    <property type="match status" value="1"/>
</dbReference>
<feature type="domain" description="Phosphatidic acid phosphatase type 2/haloperoxidase" evidence="2">
    <location>
        <begin position="85"/>
        <end position="196"/>
    </location>
</feature>
<dbReference type="AlphaFoldDB" id="A0A9E2KVU1"/>
<feature type="transmembrane region" description="Helical" evidence="1">
    <location>
        <begin position="153"/>
        <end position="171"/>
    </location>
</feature>
<evidence type="ECO:0000259" key="2">
    <source>
        <dbReference type="SMART" id="SM00014"/>
    </source>
</evidence>
<dbReference type="InterPro" id="IPR036938">
    <property type="entry name" value="PAP2/HPO_sf"/>
</dbReference>
<keyword evidence="1" id="KW-1133">Transmembrane helix</keyword>
<dbReference type="InterPro" id="IPR000326">
    <property type="entry name" value="PAP2/HPO"/>
</dbReference>
<dbReference type="PANTHER" id="PTHR14969">
    <property type="entry name" value="SPHINGOSINE-1-PHOSPHATE PHOSPHOHYDROLASE"/>
    <property type="match status" value="1"/>
</dbReference>
<feature type="transmembrane region" description="Helical" evidence="1">
    <location>
        <begin position="126"/>
        <end position="146"/>
    </location>
</feature>
<sequence length="215" mass="24894">MKKKNALILGISCWIIFALLLIAVKCKMNWIQSFDYYGYNLVQPTSPFKTNIMIVLTHCGDPIILQCITILIALILWWHGRVNESLWYVFLQFIGYSLVILVKYNVLRQRPTDKLFPAHGYSFPSGHTFATTVFVLTLLALITPHIKKSTNRYLLRLIGVIWIIIIMVTRVYLRAHFTSDVIGGLLLASGWWLIMNAERHQLSQWLINPLLKNLH</sequence>
<dbReference type="Gene3D" id="1.20.144.10">
    <property type="entry name" value="Phosphatidic acid phosphatase type 2/haloperoxidase"/>
    <property type="match status" value="1"/>
</dbReference>
<organism evidence="3 4">
    <name type="scientific">Candidatus Limosilactobacillus merdavium</name>
    <dbReference type="NCBI Taxonomy" id="2838651"/>
    <lineage>
        <taxon>Bacteria</taxon>
        <taxon>Bacillati</taxon>
        <taxon>Bacillota</taxon>
        <taxon>Bacilli</taxon>
        <taxon>Lactobacillales</taxon>
        <taxon>Lactobacillaceae</taxon>
        <taxon>Limosilactobacillus</taxon>
    </lineage>
</organism>
<evidence type="ECO:0000313" key="3">
    <source>
        <dbReference type="EMBL" id="MBU3830467.1"/>
    </source>
</evidence>
<name>A0A9E2KVU1_9LACO</name>
<protein>
    <submittedName>
        <fullName evidence="3">Phosphatase PAP2 family protein</fullName>
    </submittedName>
</protein>
<feature type="transmembrane region" description="Helical" evidence="1">
    <location>
        <begin position="50"/>
        <end position="78"/>
    </location>
</feature>
<dbReference type="CDD" id="cd03392">
    <property type="entry name" value="PAP2_like_2"/>
    <property type="match status" value="1"/>
</dbReference>
<evidence type="ECO:0000256" key="1">
    <source>
        <dbReference type="SAM" id="Phobius"/>
    </source>
</evidence>
<comment type="caution">
    <text evidence="3">The sequence shown here is derived from an EMBL/GenBank/DDBJ whole genome shotgun (WGS) entry which is preliminary data.</text>
</comment>